<evidence type="ECO:0000313" key="3">
    <source>
        <dbReference type="Proteomes" id="UP001610728"/>
    </source>
</evidence>
<keyword evidence="3" id="KW-1185">Reference proteome</keyword>
<protein>
    <recommendedName>
        <fullName evidence="1">DDE-1 domain-containing protein</fullName>
    </recommendedName>
</protein>
<dbReference type="InterPro" id="IPR050863">
    <property type="entry name" value="CenT-Element_Derived"/>
</dbReference>
<sequence>MVTADIYNFDEPSFVMDVIESEIVVTGTARPGEARSVPLGSWEWVIVIQAINAEGRAVAPFIVVAGQYHPADSYYEGSLPGDWAIATTQNGRTVRAAPLEHFGHYTRALSNSYYRLLILDWYASRHSVDFKKYCENNCIITLCMPALSSHLLQPIDVGCFRPLKRAYGREIGHFIKCPISHVSKTDFFLAVYAAHQAATTESNINGGFREGRITPLDVENGISKLNVQLRTRTPAEEKAGLLLAPVFPGLQTQWFKIALNLDNLKNKSKVTRSAHLCLLLKP</sequence>
<comment type="caution">
    <text evidence="2">The sequence shown here is derived from an EMBL/GenBank/DDBJ whole genome shotgun (WGS) entry which is preliminary data.</text>
</comment>
<dbReference type="Pfam" id="PF03184">
    <property type="entry name" value="DDE_1"/>
    <property type="match status" value="1"/>
</dbReference>
<dbReference type="InterPro" id="IPR004875">
    <property type="entry name" value="DDE_SF_endonuclease_dom"/>
</dbReference>
<evidence type="ECO:0000313" key="2">
    <source>
        <dbReference type="EMBL" id="KAL2885576.1"/>
    </source>
</evidence>
<reference evidence="2 3" key="1">
    <citation type="submission" date="2020-05" db="EMBL/GenBank/DDBJ databases">
        <title>Ceratocystis lukuohia genome.</title>
        <authorList>
            <person name="Harrington T.C."/>
            <person name="Kim K."/>
            <person name="Mayers C.G."/>
        </authorList>
    </citation>
    <scope>NUCLEOTIDE SEQUENCE [LARGE SCALE GENOMIC DNA]</scope>
    <source>
        <strain evidence="2 3">C4212</strain>
    </source>
</reference>
<dbReference type="EMBL" id="JABSNW010000007">
    <property type="protein sequence ID" value="KAL2885576.1"/>
    <property type="molecule type" value="Genomic_DNA"/>
</dbReference>
<accession>A0ABR4MBC2</accession>
<dbReference type="GeneID" id="98120143"/>
<feature type="domain" description="DDE-1" evidence="1">
    <location>
        <begin position="43"/>
        <end position="208"/>
    </location>
</feature>
<evidence type="ECO:0000259" key="1">
    <source>
        <dbReference type="Pfam" id="PF03184"/>
    </source>
</evidence>
<dbReference type="PANTHER" id="PTHR19303:SF74">
    <property type="entry name" value="POGO TRANSPOSABLE ELEMENT WITH KRAB DOMAIN"/>
    <property type="match status" value="1"/>
</dbReference>
<dbReference type="Proteomes" id="UP001610728">
    <property type="component" value="Unassembled WGS sequence"/>
</dbReference>
<dbReference type="RefSeq" id="XP_070856756.1">
    <property type="nucleotide sequence ID" value="XM_071005104.1"/>
</dbReference>
<proteinExistence type="predicted"/>
<gene>
    <name evidence="2" type="ORF">HOO65_070038</name>
</gene>
<dbReference type="PANTHER" id="PTHR19303">
    <property type="entry name" value="TRANSPOSON"/>
    <property type="match status" value="1"/>
</dbReference>
<name>A0ABR4MBC2_9PEZI</name>
<organism evidence="2 3">
    <name type="scientific">Ceratocystis lukuohia</name>
    <dbReference type="NCBI Taxonomy" id="2019550"/>
    <lineage>
        <taxon>Eukaryota</taxon>
        <taxon>Fungi</taxon>
        <taxon>Dikarya</taxon>
        <taxon>Ascomycota</taxon>
        <taxon>Pezizomycotina</taxon>
        <taxon>Sordariomycetes</taxon>
        <taxon>Hypocreomycetidae</taxon>
        <taxon>Microascales</taxon>
        <taxon>Ceratocystidaceae</taxon>
        <taxon>Ceratocystis</taxon>
    </lineage>
</organism>